<dbReference type="OrthoDB" id="5817230at2759"/>
<dbReference type="GO" id="GO:0046872">
    <property type="term" value="F:metal ion binding"/>
    <property type="evidence" value="ECO:0007669"/>
    <property type="project" value="UniProtKB-KW"/>
</dbReference>
<keyword evidence="5" id="KW-0460">Magnesium</keyword>
<feature type="compositionally biased region" description="Low complexity" evidence="6">
    <location>
        <begin position="189"/>
        <end position="224"/>
    </location>
</feature>
<evidence type="ECO:0000256" key="5">
    <source>
        <dbReference type="PIRSR" id="PIRSR601019-2"/>
    </source>
</evidence>
<dbReference type="Gene3D" id="3.40.50.300">
    <property type="entry name" value="P-loop containing nucleotide triphosphate hydrolases"/>
    <property type="match status" value="2"/>
</dbReference>
<dbReference type="AlphaFoldDB" id="A0A1X6NES4"/>
<dbReference type="InterPro" id="IPR011025">
    <property type="entry name" value="GproteinA_insert"/>
</dbReference>
<gene>
    <name evidence="7" type="ORF">POSPLADRAFT_1127412</name>
</gene>
<dbReference type="SUPFAM" id="SSF47895">
    <property type="entry name" value="Transducin (alpha subunit), insertion domain"/>
    <property type="match status" value="1"/>
</dbReference>
<sequence>MANRRRPQVASVTGRRRSISDPLAAALLPPPNETPEQRENRLREEEDAKKRSDRIDKMIKESERERRRKKVIKVLLLGQSESGKSTTLKRECGFDDLDDVYSTEVASIVISSPISSHNRPVSASAAGPDYESYHRRLAPLMELELRLIQLLSDPEDNDTREATHLPPDALAYPPRGYGSTPPSSSAFGPSTSAPSRPAPRISIPPTAASSPTSPTSLSPTTELSVSTTSTWKRVLTLGNRSPKSEHTGELQGWWEDPHDPVHILYRCAPVMTELWRDKRVRARLGEKRIRLEESSGFYLDEIQRVTAKMYFPTDEDVLKARLKTNGVVEHSFSLPKNSEFGGVEWKIYDVGGSRPQRRAWEPYFDDVNAIIFLAPISAFDQVLAEDPSVNRLEDSMLLWQSVTSSKLLANVNIVLFLNKCDLLKRKLESGVRLSHHMPSYGDRLNDYETVSNYFRSKFIAQHHLCTPNKSRECFVHLTSVTDSRKTHLIINNVRDIILTGNLKSSQLI</sequence>
<dbReference type="GO" id="GO:0007188">
    <property type="term" value="P:adenylate cyclase-modulating G protein-coupled receptor signaling pathway"/>
    <property type="evidence" value="ECO:0007669"/>
    <property type="project" value="TreeGrafter"/>
</dbReference>
<dbReference type="PRINTS" id="PR00318">
    <property type="entry name" value="GPROTEINA"/>
</dbReference>
<feature type="region of interest" description="Disordered" evidence="6">
    <location>
        <begin position="1"/>
        <end position="63"/>
    </location>
</feature>
<dbReference type="Proteomes" id="UP000194127">
    <property type="component" value="Unassembled WGS sequence"/>
</dbReference>
<dbReference type="Pfam" id="PF00503">
    <property type="entry name" value="G-alpha"/>
    <property type="match status" value="1"/>
</dbReference>
<reference evidence="7 8" key="1">
    <citation type="submission" date="2017-04" db="EMBL/GenBank/DDBJ databases">
        <title>Genome Sequence of the Model Brown-Rot Fungus Postia placenta SB12.</title>
        <authorList>
            <consortium name="DOE Joint Genome Institute"/>
            <person name="Gaskell J."/>
            <person name="Kersten P."/>
            <person name="Larrondo L.F."/>
            <person name="Canessa P."/>
            <person name="Martinez D."/>
            <person name="Hibbett D."/>
            <person name="Schmoll M."/>
            <person name="Kubicek C.P."/>
            <person name="Martinez A.T."/>
            <person name="Yadav J."/>
            <person name="Master E."/>
            <person name="Magnuson J.K."/>
            <person name="James T."/>
            <person name="Yaver D."/>
            <person name="Berka R."/>
            <person name="Labutti K."/>
            <person name="Lipzen A."/>
            <person name="Aerts A."/>
            <person name="Barry K."/>
            <person name="Henrissat B."/>
            <person name="Blanchette R."/>
            <person name="Grigoriev I."/>
            <person name="Cullen D."/>
        </authorList>
    </citation>
    <scope>NUCLEOTIDE SEQUENCE [LARGE SCALE GENOMIC DNA]</scope>
    <source>
        <strain evidence="7 8">MAD-698-R-SB12</strain>
    </source>
</reference>
<dbReference type="SMART" id="SM00275">
    <property type="entry name" value="G_alpha"/>
    <property type="match status" value="1"/>
</dbReference>
<evidence type="ECO:0000313" key="7">
    <source>
        <dbReference type="EMBL" id="OSX67125.1"/>
    </source>
</evidence>
<dbReference type="FunFam" id="3.40.50.300:FF:000720">
    <property type="entry name" value="Guanine nucleotide-binding protein G(k) subunit alpha"/>
    <property type="match status" value="1"/>
</dbReference>
<dbReference type="GeneID" id="36328571"/>
<feature type="region of interest" description="Disordered" evidence="6">
    <location>
        <begin position="156"/>
        <end position="224"/>
    </location>
</feature>
<dbReference type="PANTHER" id="PTHR10218:SF360">
    <property type="entry name" value="GUANINE NUCLEOTIDE-BINDING PROTEIN SUBUNIT ALPHA HOMOLOG"/>
    <property type="match status" value="1"/>
</dbReference>
<dbReference type="STRING" id="670580.A0A1X6NES4"/>
<keyword evidence="1 4" id="KW-0547">Nucleotide-binding</keyword>
<evidence type="ECO:0000313" key="8">
    <source>
        <dbReference type="Proteomes" id="UP000194127"/>
    </source>
</evidence>
<dbReference type="InterPro" id="IPR001019">
    <property type="entry name" value="Gprotein_alpha_su"/>
</dbReference>
<evidence type="ECO:0000256" key="3">
    <source>
        <dbReference type="ARBA" id="ARBA00023224"/>
    </source>
</evidence>
<dbReference type="InterPro" id="IPR027417">
    <property type="entry name" value="P-loop_NTPase"/>
</dbReference>
<proteinExistence type="predicted"/>
<dbReference type="GO" id="GO:0005525">
    <property type="term" value="F:GTP binding"/>
    <property type="evidence" value="ECO:0007669"/>
    <property type="project" value="UniProtKB-KW"/>
</dbReference>
<name>A0A1X6NES4_9APHY</name>
<dbReference type="PROSITE" id="PS51882">
    <property type="entry name" value="G_ALPHA"/>
    <property type="match status" value="1"/>
</dbReference>
<accession>A0A1X6NES4</accession>
<evidence type="ECO:0000256" key="1">
    <source>
        <dbReference type="ARBA" id="ARBA00022741"/>
    </source>
</evidence>
<keyword evidence="5" id="KW-0479">Metal-binding</keyword>
<dbReference type="CDD" id="cd00066">
    <property type="entry name" value="G-alpha"/>
    <property type="match status" value="1"/>
</dbReference>
<feature type="binding site" evidence="4">
    <location>
        <begin position="318"/>
        <end position="324"/>
    </location>
    <ligand>
        <name>GTP</name>
        <dbReference type="ChEBI" id="CHEBI:37565"/>
    </ligand>
</feature>
<dbReference type="GO" id="GO:0001664">
    <property type="term" value="F:G protein-coupled receptor binding"/>
    <property type="evidence" value="ECO:0007669"/>
    <property type="project" value="TreeGrafter"/>
</dbReference>
<evidence type="ECO:0008006" key="9">
    <source>
        <dbReference type="Google" id="ProtNLM"/>
    </source>
</evidence>
<dbReference type="GO" id="GO:0005834">
    <property type="term" value="C:heterotrimeric G-protein complex"/>
    <property type="evidence" value="ECO:0007669"/>
    <property type="project" value="TreeGrafter"/>
</dbReference>
<feature type="compositionally biased region" description="Basic and acidic residues" evidence="6">
    <location>
        <begin position="35"/>
        <end position="63"/>
    </location>
</feature>
<dbReference type="SUPFAM" id="SSF52540">
    <property type="entry name" value="P-loop containing nucleoside triphosphate hydrolases"/>
    <property type="match status" value="1"/>
</dbReference>
<feature type="binding site" evidence="5">
    <location>
        <position position="324"/>
    </location>
    <ligand>
        <name>Mg(2+)</name>
        <dbReference type="ChEBI" id="CHEBI:18420"/>
    </ligand>
</feature>
<dbReference type="RefSeq" id="XP_024343919.1">
    <property type="nucleotide sequence ID" value="XM_024483622.1"/>
</dbReference>
<feature type="binding site" evidence="4">
    <location>
        <begin position="418"/>
        <end position="421"/>
    </location>
    <ligand>
        <name>GTP</name>
        <dbReference type="ChEBI" id="CHEBI:37565"/>
    </ligand>
</feature>
<organism evidence="7 8">
    <name type="scientific">Postia placenta MAD-698-R-SB12</name>
    <dbReference type="NCBI Taxonomy" id="670580"/>
    <lineage>
        <taxon>Eukaryota</taxon>
        <taxon>Fungi</taxon>
        <taxon>Dikarya</taxon>
        <taxon>Basidiomycota</taxon>
        <taxon>Agaricomycotina</taxon>
        <taxon>Agaricomycetes</taxon>
        <taxon>Polyporales</taxon>
        <taxon>Adustoporiaceae</taxon>
        <taxon>Rhodonia</taxon>
    </lineage>
</organism>
<dbReference type="PANTHER" id="PTHR10218">
    <property type="entry name" value="GTP-BINDING PROTEIN ALPHA SUBUNIT"/>
    <property type="match status" value="1"/>
</dbReference>
<dbReference type="GO" id="GO:0003924">
    <property type="term" value="F:GTPase activity"/>
    <property type="evidence" value="ECO:0007669"/>
    <property type="project" value="InterPro"/>
</dbReference>
<keyword evidence="3" id="KW-0807">Transducer</keyword>
<evidence type="ECO:0000256" key="4">
    <source>
        <dbReference type="PIRSR" id="PIRSR601019-1"/>
    </source>
</evidence>
<evidence type="ECO:0000256" key="2">
    <source>
        <dbReference type="ARBA" id="ARBA00023134"/>
    </source>
</evidence>
<keyword evidence="2 4" id="KW-0342">GTP-binding</keyword>
<protein>
    <recommendedName>
        <fullName evidence="9">G-alpha-domain-containing protein</fullName>
    </recommendedName>
</protein>
<dbReference type="GO" id="GO:0005737">
    <property type="term" value="C:cytoplasm"/>
    <property type="evidence" value="ECO:0007669"/>
    <property type="project" value="TreeGrafter"/>
</dbReference>
<evidence type="ECO:0000256" key="6">
    <source>
        <dbReference type="SAM" id="MobiDB-lite"/>
    </source>
</evidence>
<dbReference type="GO" id="GO:0031683">
    <property type="term" value="F:G-protein beta/gamma-subunit complex binding"/>
    <property type="evidence" value="ECO:0007669"/>
    <property type="project" value="InterPro"/>
</dbReference>
<dbReference type="EMBL" id="KZ110591">
    <property type="protein sequence ID" value="OSX67125.1"/>
    <property type="molecule type" value="Genomic_DNA"/>
</dbReference>
<keyword evidence="8" id="KW-1185">Reference proteome</keyword>